<protein>
    <submittedName>
        <fullName evidence="1">Uncharacterized protein</fullName>
    </submittedName>
</protein>
<reference evidence="1" key="1">
    <citation type="submission" date="2017-05" db="UniProtKB">
        <authorList>
            <consortium name="EnsemblMetazoa"/>
        </authorList>
    </citation>
    <scope>IDENTIFICATION</scope>
</reference>
<dbReference type="OrthoDB" id="5984813at2759"/>
<organism evidence="1">
    <name type="scientific">Amphimedon queenslandica</name>
    <name type="common">Sponge</name>
    <dbReference type="NCBI Taxonomy" id="400682"/>
    <lineage>
        <taxon>Eukaryota</taxon>
        <taxon>Metazoa</taxon>
        <taxon>Porifera</taxon>
        <taxon>Demospongiae</taxon>
        <taxon>Heteroscleromorpha</taxon>
        <taxon>Haplosclerida</taxon>
        <taxon>Niphatidae</taxon>
        <taxon>Amphimedon</taxon>
    </lineage>
</organism>
<accession>A0A1X7TIY1</accession>
<dbReference type="EnsemblMetazoa" id="Aqu2.1.14784_001">
    <property type="protein sequence ID" value="Aqu2.1.14784_001"/>
    <property type="gene ID" value="Aqu2.1.14784"/>
</dbReference>
<dbReference type="eggNOG" id="ENOG502S9D9">
    <property type="taxonomic scope" value="Eukaryota"/>
</dbReference>
<evidence type="ECO:0000313" key="1">
    <source>
        <dbReference type="EnsemblMetazoa" id="Aqu2.1.14784_001"/>
    </source>
</evidence>
<sequence>CYTMKGRKETNTNASKSVLLVKEDCDERACNVFEGSDVVVKTDGLRLLGSPVGSESFISGFIKQTVDKWIVDLSVLCTFAESQPQATCCIQSWCGLNIVSKLYRYSRYELISIGIISNPFWPVSPTTIARSQYRASRDITQPLVDCLLSGNKDIPFEVFKSHCKVIEEYLRKKRNDLKEEKQKVRDCLSSDKQRLLDVACERGASVWLSALPLSDHGFDLNKGSFRDSICIRYGWQLQDLPSSCVCDSSFTVDHALSCPMGGFPTLRHNELRDVTASLMSEVCSNVSREPALQPISGESHCFHCG</sequence>
<name>A0A1X7TIY1_AMPQE</name>
<dbReference type="AlphaFoldDB" id="A0A1X7TIY1"/>
<proteinExistence type="predicted"/>
<dbReference type="InParanoid" id="A0A1X7TIY1"/>